<feature type="compositionally biased region" description="Polar residues" evidence="1">
    <location>
        <begin position="1132"/>
        <end position="1165"/>
    </location>
</feature>
<dbReference type="GeneID" id="105841617"/>
<dbReference type="Pfam" id="PF22068">
    <property type="entry name" value="Androglobin_II"/>
    <property type="match status" value="1"/>
</dbReference>
<dbReference type="CDD" id="cd22307">
    <property type="entry name" value="Adgb_C_mid-like"/>
    <property type="match status" value="1"/>
</dbReference>
<evidence type="ECO:0000313" key="4">
    <source>
        <dbReference type="Proteomes" id="UP000005204"/>
    </source>
</evidence>
<protein>
    <recommendedName>
        <fullName evidence="2">Globin domain-containing protein</fullName>
    </recommendedName>
</protein>
<dbReference type="InterPro" id="IPR054093">
    <property type="entry name" value="Androglobin_II"/>
</dbReference>
<sequence length="1484" mass="168687">MSKKNVEVTKIIVYDVDPYQCPFREFRDNELQPELWGMGPASFRANVVMSKTSSKPPADYVWFDEQTQPLPRSARAYLHEWIRAEELAKSRWNADVAVFEENNGGKMSVTDIQLSHAQVLLRSSFCRRVMSICFILERAEGIIVEHQWENFLFNLPPEGWRAKFHIYSPGMKPSGGQQHKPGLSKNGCYLVRLFHLGAWRCVWVNDQVPVDATSAPLLPFSPLMNRIPSKPGSKLAPTTVTANVVHLWPLLICKALLKLAAPNMNCDEDPCIEDEEMADFNIIHALTGCMCLTRRIRDYNELWKLLVSEVPAFFWDDDDETTASTVKSKSTKKPTAKDTSAVRRSSLTYIEIEDTKDQPPYALPGITPGHEMLLLVTMIRDLPLKKPLPEPDVSQWKQYRWIDWARGRGLYEAYDCPKTKFLKVNGLMKLSYAPHLLDVQSTESITLGFRDEHERTTPAIKKPTKDNKSVTGISAVSQQQKEELREWIKFKALRERIKRTSVVFYPSMYQFTSAASNPPVRITKAPPNKALDIPAPKSGPMYLQIDSPEENKLRLSLSILNPTILLNSGNPIVDNTEPAYLVIERFEWFEDWEQPVAEGFIRTRGYDSVEVEFEPGRHFCRLWIHSRMHWHLMLLSESKLLLGTRDLIQTAAVRECPWASKFLTGLGNAFANWIKINRSNTNVVEGDREFYKSYQPDLQWSPDKVGYKRPLLHWMFKQALQSVLKKKLLLAEFKTVSAVLRRYFCDPDFGFSMKPKPLKSLREIADLDPCDCLIPEAEEYVIQEELLDEQVPEEKPLVDSETMNLLLKAAETPGFSRVCELATDELQCGVLKRERDLVIRKHEAATRIQALWRGAWARKCLNSHVSLNADVLKLVMESAFGNLDALSSLMNEFFLMFPGAKSAYSVASALSGVYGLQQFSGISHVTSSCKWIPFFQGVFYCHDPVKVHLDVLSTLQDCIVAVYNNDDGIQLPQPYRAHLTFDLSPNNRGYTVMGHGTLNRALGFNQDCHWQLTVLSSIEDSFHPCDNDLDYCKDIPLLPATKLHVEEMFVPNRRNILGGVQISVTKHEAISFRAAATWSDLEMVAILYTITPNGVEELAHCSGKGELYWPYIMLEPAPPADSINWKKRAASQSNVATTVKDGGTSTRSLKSVRSKLPNTGKNRSSTKLREYKPPPAEPKQYTIQVVATNGWPLTVAQWKRVDEIRNSVETKPESPVKKTVKEKGVLIKEKDKAQSPIPLRQPQPGDAFVELECSLASAGGALAKRDDTRDQEFAAARRSWDVNEPGRNLRGAQLRKEFRAEFLEAPPIPPSETEYTIFEEMLYDEAAEEITKSDQFQAQQGPTPATESGLLEMTVDIEEEALYLSMPDQLKDKFISLSFISLCTKERGENCVVMTPDIEEAAKMNREARYEAAVERMKELQTYNEEYVLERQKNRCVLLEGLLKDSRWPPELQRVLEERDDAIALEALNRTLSANKKKQDAKKK</sequence>
<dbReference type="EnsemblMetazoa" id="XM_021348256.2">
    <property type="protein sequence ID" value="XP_021203931.2"/>
    <property type="gene ID" value="LOC105841617"/>
</dbReference>
<dbReference type="PANTHER" id="PTHR46298">
    <property type="entry name" value="ANDROGLOBIN"/>
    <property type="match status" value="1"/>
</dbReference>
<dbReference type="RefSeq" id="XP_021203931.2">
    <property type="nucleotide sequence ID" value="XM_021348256.3"/>
</dbReference>
<organism evidence="3 4">
    <name type="scientific">Bombyx mori</name>
    <name type="common">Silk moth</name>
    <dbReference type="NCBI Taxonomy" id="7091"/>
    <lineage>
        <taxon>Eukaryota</taxon>
        <taxon>Metazoa</taxon>
        <taxon>Ecdysozoa</taxon>
        <taxon>Arthropoda</taxon>
        <taxon>Hexapoda</taxon>
        <taxon>Insecta</taxon>
        <taxon>Pterygota</taxon>
        <taxon>Neoptera</taxon>
        <taxon>Endopterygota</taxon>
        <taxon>Lepidoptera</taxon>
        <taxon>Glossata</taxon>
        <taxon>Ditrysia</taxon>
        <taxon>Bombycoidea</taxon>
        <taxon>Bombycidae</taxon>
        <taxon>Bombycinae</taxon>
        <taxon>Bombyx</taxon>
    </lineage>
</organism>
<dbReference type="KEGG" id="bmor:105841617"/>
<dbReference type="InterPro" id="IPR054094">
    <property type="entry name" value="Androglobin_IV"/>
</dbReference>
<dbReference type="PROSITE" id="PS50096">
    <property type="entry name" value="IQ"/>
    <property type="match status" value="1"/>
</dbReference>
<feature type="domain" description="Globin" evidence="2">
    <location>
        <begin position="633"/>
        <end position="916"/>
    </location>
</feature>
<name>A0A8R2HLU5_BOMMO</name>
<dbReference type="Pfam" id="PF22069">
    <property type="entry name" value="Androglobin_IV"/>
    <property type="match status" value="1"/>
</dbReference>
<reference evidence="4" key="1">
    <citation type="journal article" date="2008" name="Insect Biochem. Mol. Biol.">
        <title>The genome of a lepidopteran model insect, the silkworm Bombyx mori.</title>
        <authorList>
            <consortium name="International Silkworm Genome Consortium"/>
        </authorList>
    </citation>
    <scope>NUCLEOTIDE SEQUENCE [LARGE SCALE GENOMIC DNA]</scope>
    <source>
        <strain evidence="4">p50T</strain>
    </source>
</reference>
<dbReference type="PANTHER" id="PTHR46298:SF1">
    <property type="entry name" value="ANDROGLOBIN"/>
    <property type="match status" value="1"/>
</dbReference>
<reference evidence="3" key="2">
    <citation type="submission" date="2022-06" db="UniProtKB">
        <authorList>
            <consortium name="EnsemblMetazoa"/>
        </authorList>
    </citation>
    <scope>IDENTIFICATION</scope>
    <source>
        <strain evidence="3">p50T (Dazao)</strain>
    </source>
</reference>
<evidence type="ECO:0000313" key="3">
    <source>
        <dbReference type="EnsemblMetazoa" id="XP_021203931.2"/>
    </source>
</evidence>
<evidence type="ECO:0000259" key="2">
    <source>
        <dbReference type="PROSITE" id="PS52042"/>
    </source>
</evidence>
<dbReference type="Proteomes" id="UP000005204">
    <property type="component" value="Unassembled WGS sequence"/>
</dbReference>
<dbReference type="InterPro" id="IPR057249">
    <property type="entry name" value="Globin_CP_ADGB"/>
</dbReference>
<keyword evidence="4" id="KW-1185">Reference proteome</keyword>
<dbReference type="InterPro" id="IPR038765">
    <property type="entry name" value="Papain-like_cys_pep_sf"/>
</dbReference>
<dbReference type="PROSITE" id="PS52042">
    <property type="entry name" value="GLOBIN_CP_ADGB"/>
    <property type="match status" value="1"/>
</dbReference>
<dbReference type="InterPro" id="IPR053033">
    <property type="entry name" value="Androglobin-like"/>
</dbReference>
<feature type="region of interest" description="Disordered" evidence="1">
    <location>
        <begin position="1132"/>
        <end position="1176"/>
    </location>
</feature>
<dbReference type="SUPFAM" id="SSF54001">
    <property type="entry name" value="Cysteine proteinases"/>
    <property type="match status" value="1"/>
</dbReference>
<proteinExistence type="predicted"/>
<accession>A0A8R2HLU5</accession>
<evidence type="ECO:0000256" key="1">
    <source>
        <dbReference type="SAM" id="MobiDB-lite"/>
    </source>
</evidence>